<dbReference type="InterPro" id="IPR020103">
    <property type="entry name" value="PsdUridine_synth_cat_dom_sf"/>
</dbReference>
<keyword evidence="5" id="KW-1185">Reference proteome</keyword>
<dbReference type="GO" id="GO:0003723">
    <property type="term" value="F:RNA binding"/>
    <property type="evidence" value="ECO:0007669"/>
    <property type="project" value="InterPro"/>
</dbReference>
<dbReference type="PANTHER" id="PTHR21600:SF83">
    <property type="entry name" value="PSEUDOURIDYLATE SYNTHASE RPUSD4, MITOCHONDRIAL"/>
    <property type="match status" value="1"/>
</dbReference>
<dbReference type="RefSeq" id="WP_182043583.1">
    <property type="nucleotide sequence ID" value="NZ_JACDZE010000002.1"/>
</dbReference>
<dbReference type="GO" id="GO:0001522">
    <property type="term" value="P:pseudouridine synthesis"/>
    <property type="evidence" value="ECO:0007669"/>
    <property type="project" value="InterPro"/>
</dbReference>
<dbReference type="CDD" id="cd02869">
    <property type="entry name" value="PseudoU_synth_RluA_like"/>
    <property type="match status" value="1"/>
</dbReference>
<dbReference type="Gene3D" id="3.30.2350.10">
    <property type="entry name" value="Pseudouridine synthase"/>
    <property type="match status" value="1"/>
</dbReference>
<dbReference type="EMBL" id="JACDZE010000002">
    <property type="protein sequence ID" value="MBA5629981.1"/>
    <property type="molecule type" value="Genomic_DNA"/>
</dbReference>
<feature type="domain" description="Pseudouridine synthase RsuA/RluA-like" evidence="3">
    <location>
        <begin position="13"/>
        <end position="168"/>
    </location>
</feature>
<proteinExistence type="inferred from homology"/>
<dbReference type="Proteomes" id="UP000552241">
    <property type="component" value="Unassembled WGS sequence"/>
</dbReference>
<dbReference type="InterPro" id="IPR050188">
    <property type="entry name" value="RluA_PseudoU_synthase"/>
</dbReference>
<organism evidence="4 5">
    <name type="scientific">Moheibacter lacus</name>
    <dbReference type="NCBI Taxonomy" id="2745851"/>
    <lineage>
        <taxon>Bacteria</taxon>
        <taxon>Pseudomonadati</taxon>
        <taxon>Bacteroidota</taxon>
        <taxon>Flavobacteriia</taxon>
        <taxon>Flavobacteriales</taxon>
        <taxon>Weeksellaceae</taxon>
        <taxon>Moheibacter</taxon>
    </lineage>
</organism>
<dbReference type="GO" id="GO:0140098">
    <property type="term" value="F:catalytic activity, acting on RNA"/>
    <property type="evidence" value="ECO:0007669"/>
    <property type="project" value="UniProtKB-ARBA"/>
</dbReference>
<dbReference type="GO" id="GO:0009982">
    <property type="term" value="F:pseudouridine synthase activity"/>
    <property type="evidence" value="ECO:0007669"/>
    <property type="project" value="InterPro"/>
</dbReference>
<accession>A0A838ZSN3</accession>
<dbReference type="PANTHER" id="PTHR21600">
    <property type="entry name" value="MITOCHONDRIAL RNA PSEUDOURIDINE SYNTHASE"/>
    <property type="match status" value="1"/>
</dbReference>
<dbReference type="InterPro" id="IPR006224">
    <property type="entry name" value="PsdUridine_synth_RluA-like_CS"/>
</dbReference>
<comment type="similarity">
    <text evidence="1">Belongs to the pseudouridine synthase RluA family.</text>
</comment>
<gene>
    <name evidence="4" type="ORF">HU137_09385</name>
</gene>
<evidence type="ECO:0000256" key="1">
    <source>
        <dbReference type="ARBA" id="ARBA00010876"/>
    </source>
</evidence>
<dbReference type="AlphaFoldDB" id="A0A838ZSN3"/>
<name>A0A838ZSN3_9FLAO</name>
<dbReference type="SUPFAM" id="SSF55120">
    <property type="entry name" value="Pseudouridine synthase"/>
    <property type="match status" value="1"/>
</dbReference>
<evidence type="ECO:0000256" key="2">
    <source>
        <dbReference type="ARBA" id="ARBA00023235"/>
    </source>
</evidence>
<sequence>MKTKPEILFEDNHLLIINKKAGELAQGDATGDIPLIDSLKEFIKIRDQKPGNVFLGLVHRLDRPTSGILVFAKTGKALSRMNDLFKTRDVKKAYWAIVEGKPEKDFERLEQYLRKNQKNNKVTVFTKPTPEAKLAILEYKLLGNLDNYSLLEVDLFTGRSHQIRSQLSFIGNPIKGDLKYGAKRSNPNGSISLHARKINFIHPVKKEEITIIAPPPVDKIWQDCLKFAQ</sequence>
<dbReference type="GO" id="GO:0006396">
    <property type="term" value="P:RNA processing"/>
    <property type="evidence" value="ECO:0007669"/>
    <property type="project" value="UniProtKB-ARBA"/>
</dbReference>
<evidence type="ECO:0000259" key="3">
    <source>
        <dbReference type="Pfam" id="PF00849"/>
    </source>
</evidence>
<dbReference type="PROSITE" id="PS01129">
    <property type="entry name" value="PSI_RLU"/>
    <property type="match status" value="1"/>
</dbReference>
<reference evidence="4 5" key="1">
    <citation type="submission" date="2020-07" db="EMBL/GenBank/DDBJ databases">
        <title>Moheibacter lacus sp. nov., a member of the family Flavobacteriaceae isolated from freshwater lake sediment.</title>
        <authorList>
            <person name="Liu Y."/>
        </authorList>
    </citation>
    <scope>NUCLEOTIDE SEQUENCE [LARGE SCALE GENOMIC DNA]</scope>
    <source>
        <strain evidence="4 5">BDHS18</strain>
    </source>
</reference>
<dbReference type="InterPro" id="IPR006145">
    <property type="entry name" value="PsdUridine_synth_RsuA/RluA"/>
</dbReference>
<dbReference type="Pfam" id="PF00849">
    <property type="entry name" value="PseudoU_synth_2"/>
    <property type="match status" value="1"/>
</dbReference>
<keyword evidence="2" id="KW-0413">Isomerase</keyword>
<comment type="caution">
    <text evidence="4">The sequence shown here is derived from an EMBL/GenBank/DDBJ whole genome shotgun (WGS) entry which is preliminary data.</text>
</comment>
<protein>
    <submittedName>
        <fullName evidence="4">RNA pseudouridine synthase</fullName>
    </submittedName>
</protein>
<evidence type="ECO:0000313" key="5">
    <source>
        <dbReference type="Proteomes" id="UP000552241"/>
    </source>
</evidence>
<evidence type="ECO:0000313" key="4">
    <source>
        <dbReference type="EMBL" id="MBA5629981.1"/>
    </source>
</evidence>